<reference evidence="3" key="1">
    <citation type="submission" date="2022-07" db="EMBL/GenBank/DDBJ databases">
        <title>Complete genome of Vibrio japonicus strain JCM 31412T and phylogenomic assessment of the Nereis clade of the genus Vibrio.</title>
        <authorList>
            <person name="Shlafstein M.D."/>
            <person name="Emsley S.A."/>
            <person name="Ushijima B."/>
            <person name="Videau P."/>
            <person name="Saw J.H."/>
        </authorList>
    </citation>
    <scope>NUCLEOTIDE SEQUENCE</scope>
    <source>
        <strain evidence="3">JCM 31412</strain>
    </source>
</reference>
<proteinExistence type="inferred from homology"/>
<evidence type="ECO:0000256" key="2">
    <source>
        <dbReference type="HAMAP-Rule" id="MF_00055"/>
    </source>
</evidence>
<dbReference type="PANTHER" id="PTHR11060">
    <property type="entry name" value="PROTEIN MEMO1"/>
    <property type="match status" value="1"/>
</dbReference>
<accession>A0ABY5LME3</accession>
<gene>
    <name evidence="3" type="primary">amrB</name>
    <name evidence="3" type="ORF">NP165_17095</name>
</gene>
<organism evidence="3 4">
    <name type="scientific">Vibrio japonicus</name>
    <dbReference type="NCBI Taxonomy" id="1824638"/>
    <lineage>
        <taxon>Bacteria</taxon>
        <taxon>Pseudomonadati</taxon>
        <taxon>Pseudomonadota</taxon>
        <taxon>Gammaproteobacteria</taxon>
        <taxon>Vibrionales</taxon>
        <taxon>Vibrionaceae</taxon>
        <taxon>Vibrio</taxon>
    </lineage>
</organism>
<dbReference type="EMBL" id="CP102097">
    <property type="protein sequence ID" value="UUM32018.1"/>
    <property type="molecule type" value="Genomic_DNA"/>
</dbReference>
<evidence type="ECO:0000256" key="1">
    <source>
        <dbReference type="ARBA" id="ARBA00006315"/>
    </source>
</evidence>
<dbReference type="InterPro" id="IPR002737">
    <property type="entry name" value="MEMO1_fam"/>
</dbReference>
<dbReference type="HAMAP" id="MF_00055">
    <property type="entry name" value="MEMO1"/>
    <property type="match status" value="1"/>
</dbReference>
<protein>
    <recommendedName>
        <fullName evidence="2">MEMO1 family protein NP165_17095</fullName>
    </recommendedName>
</protein>
<evidence type="ECO:0000313" key="3">
    <source>
        <dbReference type="EMBL" id="UUM32018.1"/>
    </source>
</evidence>
<dbReference type="Gene3D" id="3.40.830.10">
    <property type="entry name" value="LigB-like"/>
    <property type="match status" value="1"/>
</dbReference>
<name>A0ABY5LME3_9VIBR</name>
<dbReference type="NCBIfam" id="TIGR04336">
    <property type="entry name" value="AmmeMemoSam_B"/>
    <property type="match status" value="1"/>
</dbReference>
<dbReference type="PANTHER" id="PTHR11060:SF0">
    <property type="entry name" value="PROTEIN MEMO1"/>
    <property type="match status" value="1"/>
</dbReference>
<evidence type="ECO:0000313" key="4">
    <source>
        <dbReference type="Proteomes" id="UP001058602"/>
    </source>
</evidence>
<sequence>MMKYREAAVAGQFYPSTVSDLKHMMDEYFSEEPCCSVIPKALIVPHAGYFYSGEVAATAYRLLSNAKPPFSKVVLLGPSHYVALDGCAVPSCDVFVTPMGEVTIDKQLAESLINQGLAVESTRAHHWEHSLEVQLPFLQYCLDDFTLLPIVVGHSQSDLVRRLLASAAQQPDTLIVVSSDLSHYHPYLEANDIDANTIEHVLALNTDIHPEQACGFYGINGLMQYAEQQHWQIKCVSHTNSGDIIARHEQRSPQHINKVVGYASFVLY</sequence>
<dbReference type="Pfam" id="PF01875">
    <property type="entry name" value="Memo"/>
    <property type="match status" value="1"/>
</dbReference>
<dbReference type="RefSeq" id="WP_257085739.1">
    <property type="nucleotide sequence ID" value="NZ_CP102097.1"/>
</dbReference>
<comment type="similarity">
    <text evidence="1 2">Belongs to the MEMO1 family.</text>
</comment>
<dbReference type="Proteomes" id="UP001058602">
    <property type="component" value="Chromosome 2"/>
</dbReference>
<dbReference type="SUPFAM" id="SSF53213">
    <property type="entry name" value="LigB-like"/>
    <property type="match status" value="1"/>
</dbReference>
<keyword evidence="4" id="KW-1185">Reference proteome</keyword>
<dbReference type="CDD" id="cd07361">
    <property type="entry name" value="MEMO_like"/>
    <property type="match status" value="1"/>
</dbReference>